<dbReference type="PANTHER" id="PTHR43156">
    <property type="entry name" value="STAGE II SPORULATION PROTEIN E-RELATED"/>
    <property type="match status" value="1"/>
</dbReference>
<organism evidence="3 4">
    <name type="scientific">Mycolicibacterium cyprinidarum</name>
    <dbReference type="NCBI Taxonomy" id="2860311"/>
    <lineage>
        <taxon>Bacteria</taxon>
        <taxon>Bacillati</taxon>
        <taxon>Actinomycetota</taxon>
        <taxon>Actinomycetes</taxon>
        <taxon>Mycobacteriales</taxon>
        <taxon>Mycobacteriaceae</taxon>
        <taxon>Mycolicibacterium</taxon>
    </lineage>
</organism>
<dbReference type="SMART" id="SM00091">
    <property type="entry name" value="PAS"/>
    <property type="match status" value="1"/>
</dbReference>
<keyword evidence="4" id="KW-1185">Reference proteome</keyword>
<gene>
    <name evidence="3" type="ORF">NGTWS1702_37320</name>
</gene>
<dbReference type="CDD" id="cd00130">
    <property type="entry name" value="PAS"/>
    <property type="match status" value="1"/>
</dbReference>
<dbReference type="Pfam" id="PF07228">
    <property type="entry name" value="SpoIIE"/>
    <property type="match status" value="1"/>
</dbReference>
<dbReference type="NCBIfam" id="TIGR00229">
    <property type="entry name" value="sensory_box"/>
    <property type="match status" value="1"/>
</dbReference>
<dbReference type="EMBL" id="BPRH01003908">
    <property type="protein sequence ID" value="GJF11175.1"/>
    <property type="molecule type" value="Genomic_DNA"/>
</dbReference>
<accession>A0ABQ4V888</accession>
<evidence type="ECO:0000259" key="2">
    <source>
        <dbReference type="PROSITE" id="PS50113"/>
    </source>
</evidence>
<dbReference type="PANTHER" id="PTHR43156:SF2">
    <property type="entry name" value="STAGE II SPORULATION PROTEIN E"/>
    <property type="match status" value="1"/>
</dbReference>
<evidence type="ECO:0000256" key="1">
    <source>
        <dbReference type="ARBA" id="ARBA00022801"/>
    </source>
</evidence>
<keyword evidence="1" id="KW-0378">Hydrolase</keyword>
<dbReference type="Gene3D" id="3.60.40.10">
    <property type="entry name" value="PPM-type phosphatase domain"/>
    <property type="match status" value="1"/>
</dbReference>
<comment type="caution">
    <text evidence="3">The sequence shown here is derived from an EMBL/GenBank/DDBJ whole genome shotgun (WGS) entry which is preliminary data.</text>
</comment>
<dbReference type="InterPro" id="IPR052016">
    <property type="entry name" value="Bact_Sigma-Reg"/>
</dbReference>
<feature type="domain" description="PAC" evidence="2">
    <location>
        <begin position="75"/>
        <end position="127"/>
    </location>
</feature>
<protein>
    <recommendedName>
        <fullName evidence="2">PAC domain-containing protein</fullName>
    </recommendedName>
</protein>
<sequence length="386" mass="41350">MDLDIEDLWNHAPSGQLIAAPEGTIIRANSTLHTWLGYEPDALHGSLIGDLLTPGGRIHYETHFGPLLRMSGELTGITVDLVAVDGTRLPAFLTANVKCDSEGRPILLRITVVDATDRRAFEQELRHQRERIEVEIGRVRAFADTLRRSLRPPILSPPAGLEAADYFYPASVDDIGGDFYDLFPLSRTTWGFFLGDVLGKGVDAAVVTGLTRYVLRSAAVSDDDPAQVLHILNSVLGQELGIGKHRMCTLIYGNLIKRGNGFDVDMASGGHLPPLLIGTDGSAAYADTIGGQAVGITSEPHFVANRLHLAPGDTLVLYTDGLTEARTGVGHERFDDNGALLRFAAEHSPTNAAKIVGAIRGLLDSLGTGVEDDTAVLAFGVPMSTD</sequence>
<dbReference type="InterPro" id="IPR000014">
    <property type="entry name" value="PAS"/>
</dbReference>
<dbReference type="InterPro" id="IPR035965">
    <property type="entry name" value="PAS-like_dom_sf"/>
</dbReference>
<dbReference type="SUPFAM" id="SSF55785">
    <property type="entry name" value="PYP-like sensor domain (PAS domain)"/>
    <property type="match status" value="1"/>
</dbReference>
<evidence type="ECO:0000313" key="4">
    <source>
        <dbReference type="Proteomes" id="UP001060504"/>
    </source>
</evidence>
<dbReference type="SMART" id="SM00331">
    <property type="entry name" value="PP2C_SIG"/>
    <property type="match status" value="1"/>
</dbReference>
<dbReference type="InterPro" id="IPR000700">
    <property type="entry name" value="PAS-assoc_C"/>
</dbReference>
<dbReference type="InterPro" id="IPR036457">
    <property type="entry name" value="PPM-type-like_dom_sf"/>
</dbReference>
<dbReference type="Gene3D" id="3.30.450.20">
    <property type="entry name" value="PAS domain"/>
    <property type="match status" value="1"/>
</dbReference>
<proteinExistence type="predicted"/>
<evidence type="ECO:0000313" key="3">
    <source>
        <dbReference type="EMBL" id="GJF11175.1"/>
    </source>
</evidence>
<name>A0ABQ4V888_9MYCO</name>
<dbReference type="InterPro" id="IPR001932">
    <property type="entry name" value="PPM-type_phosphatase-like_dom"/>
</dbReference>
<dbReference type="PROSITE" id="PS50113">
    <property type="entry name" value="PAC"/>
    <property type="match status" value="1"/>
</dbReference>
<reference evidence="3 4" key="1">
    <citation type="submission" date="2021-08" db="EMBL/GenBank/DDBJ databases">
        <title>Draft genome sequence of Mycolicibacterium sp. NGTWS1702 strain.</title>
        <authorList>
            <person name="Matsumoto M."/>
            <person name="Tang B.C.C."/>
            <person name="Machida Y."/>
            <person name="Matoyama H."/>
            <person name="Kishihara T."/>
            <person name="Sato S."/>
            <person name="Kondo I."/>
            <person name="Sano M."/>
            <person name="Kato G."/>
        </authorList>
    </citation>
    <scope>NUCLEOTIDE SEQUENCE [LARGE SCALE GENOMIC DNA]</scope>
    <source>
        <strain evidence="3 4">NGTWSNA01</strain>
    </source>
</reference>
<dbReference type="Proteomes" id="UP001060504">
    <property type="component" value="Unassembled WGS sequence"/>
</dbReference>